<accession>A0ABN4TAG3</accession>
<proteinExistence type="predicted"/>
<dbReference type="SUPFAM" id="SSF143447">
    <property type="entry name" value="AMMECR1-like"/>
    <property type="match status" value="1"/>
</dbReference>
<dbReference type="InterPro" id="IPR002733">
    <property type="entry name" value="AMMECR1_domain"/>
</dbReference>
<organism evidence="2 3">
    <name type="scientific">Clostridium formicaceticum</name>
    <dbReference type="NCBI Taxonomy" id="1497"/>
    <lineage>
        <taxon>Bacteria</taxon>
        <taxon>Bacillati</taxon>
        <taxon>Bacillota</taxon>
        <taxon>Clostridia</taxon>
        <taxon>Eubacteriales</taxon>
        <taxon>Clostridiaceae</taxon>
        <taxon>Clostridium</taxon>
    </lineage>
</organism>
<name>A0ABN4TAG3_9CLOT</name>
<dbReference type="PROSITE" id="PS51112">
    <property type="entry name" value="AMMECR1"/>
    <property type="match status" value="1"/>
</dbReference>
<dbReference type="InterPro" id="IPR036071">
    <property type="entry name" value="AMMECR1_dom_sf"/>
</dbReference>
<gene>
    <name evidence="2" type="ORF">BJL90_18585</name>
</gene>
<reference evidence="2 3" key="1">
    <citation type="submission" date="2016-10" db="EMBL/GenBank/DDBJ databases">
        <title>Complete Genome Sequence of Acetogen Clostridium formicoaceticum ATCC 27076.</title>
        <authorList>
            <person name="Bao T."/>
            <person name="Cheng C."/>
            <person name="Zhao J."/>
            <person name="Yang S.-T."/>
            <person name="Wang J."/>
            <person name="Wang M."/>
        </authorList>
    </citation>
    <scope>NUCLEOTIDE SEQUENCE [LARGE SCALE GENOMIC DNA]</scope>
    <source>
        <strain evidence="2 3">ATCC 27076</strain>
    </source>
</reference>
<dbReference type="Proteomes" id="UP000177894">
    <property type="component" value="Chromosome"/>
</dbReference>
<dbReference type="Gene3D" id="3.30.700.20">
    <property type="entry name" value="Hypothetical protein ph0010, domain 1"/>
    <property type="match status" value="1"/>
</dbReference>
<dbReference type="InterPro" id="IPR027485">
    <property type="entry name" value="AMMECR1_N"/>
</dbReference>
<evidence type="ECO:0000259" key="1">
    <source>
        <dbReference type="PROSITE" id="PS51112"/>
    </source>
</evidence>
<evidence type="ECO:0000313" key="3">
    <source>
        <dbReference type="Proteomes" id="UP000177894"/>
    </source>
</evidence>
<evidence type="ECO:0000313" key="2">
    <source>
        <dbReference type="EMBL" id="AOY77689.1"/>
    </source>
</evidence>
<dbReference type="EMBL" id="CP017603">
    <property type="protein sequence ID" value="AOY77689.1"/>
    <property type="molecule type" value="Genomic_DNA"/>
</dbReference>
<sequence length="74" mass="8358">MLKQLPDYVTDEMKSTTRGVFVSLKKNGDLRGCIGTIFPVTNNIAEEIIRNAIEAGIHDPRFYEKGRRSCQKVS</sequence>
<dbReference type="Pfam" id="PF01871">
    <property type="entry name" value="AMMECR1"/>
    <property type="match status" value="1"/>
</dbReference>
<protein>
    <recommendedName>
        <fullName evidence="1">AMMECR1 domain-containing protein</fullName>
    </recommendedName>
</protein>
<keyword evidence="3" id="KW-1185">Reference proteome</keyword>
<feature type="domain" description="AMMECR1" evidence="1">
    <location>
        <begin position="1"/>
        <end position="74"/>
    </location>
</feature>